<dbReference type="InterPro" id="IPR044965">
    <property type="entry name" value="Glyco_hydro_17_plant"/>
</dbReference>
<dbReference type="RefSeq" id="XP_019090073.1">
    <property type="nucleotide sequence ID" value="XM_019234528.1"/>
</dbReference>
<dbReference type="SUPFAM" id="SSF51445">
    <property type="entry name" value="(Trans)glycosidases"/>
    <property type="match status" value="1"/>
</dbReference>
<evidence type="ECO:0000256" key="3">
    <source>
        <dbReference type="ARBA" id="ARBA00012780"/>
    </source>
</evidence>
<proteinExistence type="inferred from homology"/>
<protein>
    <recommendedName>
        <fullName evidence="3">glucan endo-1,3-beta-D-glucosidase</fullName>
        <ecNumber evidence="3">3.2.1.39</ecNumber>
    </recommendedName>
</protein>
<dbReference type="Gene3D" id="3.20.20.80">
    <property type="entry name" value="Glycosidases"/>
    <property type="match status" value="1"/>
</dbReference>
<evidence type="ECO:0000256" key="6">
    <source>
        <dbReference type="RuleBase" id="RU004335"/>
    </source>
</evidence>
<evidence type="ECO:0000313" key="8">
    <source>
        <dbReference type="RefSeq" id="XP_019090073.1"/>
    </source>
</evidence>
<evidence type="ECO:0000313" key="7">
    <source>
        <dbReference type="Proteomes" id="UP000694864"/>
    </source>
</evidence>
<gene>
    <name evidence="8" type="primary">LOC109128341</name>
</gene>
<keyword evidence="4" id="KW-0378">Hydrolase</keyword>
<accession>A0ABM1QTI5</accession>
<reference evidence="7" key="1">
    <citation type="journal article" date="2014" name="Nat. Commun.">
        <title>The emerging biofuel crop Camelina sativa retains a highly undifferentiated hexaploid genome structure.</title>
        <authorList>
            <person name="Kagale S."/>
            <person name="Koh C."/>
            <person name="Nixon J."/>
            <person name="Bollina V."/>
            <person name="Clarke W.E."/>
            <person name="Tuteja R."/>
            <person name="Spillane C."/>
            <person name="Robinson S.J."/>
            <person name="Links M.G."/>
            <person name="Clarke C."/>
            <person name="Higgins E.E."/>
            <person name="Huebert T."/>
            <person name="Sharpe A.G."/>
            <person name="Parkin I.A."/>
        </authorList>
    </citation>
    <scope>NUCLEOTIDE SEQUENCE [LARGE SCALE GENOMIC DNA]</scope>
    <source>
        <strain evidence="7">cv. DH55</strain>
    </source>
</reference>
<sequence>MPFDNVIFRTSMTPFFYKSLGITKIRISDPNTEVLNALRGHRDIQVIVGVKDQDRAALAESEDAVKNWFSTNIEPYLADVNITVITIGNEVIPGPIGPHVFPVVQSLTSLLKSRNLL</sequence>
<evidence type="ECO:0000256" key="5">
    <source>
        <dbReference type="ARBA" id="ARBA00023295"/>
    </source>
</evidence>
<name>A0ABM1QTI5_CAMSA</name>
<comment type="similarity">
    <text evidence="2 6">Belongs to the glycosyl hydrolase 17 family.</text>
</comment>
<evidence type="ECO:0000256" key="4">
    <source>
        <dbReference type="ARBA" id="ARBA00022801"/>
    </source>
</evidence>
<dbReference type="EC" id="3.2.1.39" evidence="3"/>
<comment type="catalytic activity">
    <reaction evidence="1">
        <text>Hydrolysis of (1-&gt;3)-beta-D-glucosidic linkages in (1-&gt;3)-beta-D-glucans.</text>
        <dbReference type="EC" id="3.2.1.39"/>
    </reaction>
</comment>
<keyword evidence="7" id="KW-1185">Reference proteome</keyword>
<dbReference type="GeneID" id="109128341"/>
<evidence type="ECO:0000256" key="1">
    <source>
        <dbReference type="ARBA" id="ARBA00000382"/>
    </source>
</evidence>
<keyword evidence="5" id="KW-0326">Glycosidase</keyword>
<dbReference type="Proteomes" id="UP000694864">
    <property type="component" value="Chromosome 13"/>
</dbReference>
<dbReference type="Pfam" id="PF00332">
    <property type="entry name" value="Glyco_hydro_17"/>
    <property type="match status" value="1"/>
</dbReference>
<reference evidence="8" key="2">
    <citation type="submission" date="2025-08" db="UniProtKB">
        <authorList>
            <consortium name="RefSeq"/>
        </authorList>
    </citation>
    <scope>IDENTIFICATION</scope>
    <source>
        <tissue evidence="8">Leaf</tissue>
    </source>
</reference>
<evidence type="ECO:0000256" key="2">
    <source>
        <dbReference type="ARBA" id="ARBA00008773"/>
    </source>
</evidence>
<dbReference type="InterPro" id="IPR000490">
    <property type="entry name" value="Glyco_hydro_17"/>
</dbReference>
<dbReference type="InterPro" id="IPR017853">
    <property type="entry name" value="GH"/>
</dbReference>
<organism evidence="7 8">
    <name type="scientific">Camelina sativa</name>
    <name type="common">False flax</name>
    <name type="synonym">Myagrum sativum</name>
    <dbReference type="NCBI Taxonomy" id="90675"/>
    <lineage>
        <taxon>Eukaryota</taxon>
        <taxon>Viridiplantae</taxon>
        <taxon>Streptophyta</taxon>
        <taxon>Embryophyta</taxon>
        <taxon>Tracheophyta</taxon>
        <taxon>Spermatophyta</taxon>
        <taxon>Magnoliopsida</taxon>
        <taxon>eudicotyledons</taxon>
        <taxon>Gunneridae</taxon>
        <taxon>Pentapetalae</taxon>
        <taxon>rosids</taxon>
        <taxon>malvids</taxon>
        <taxon>Brassicales</taxon>
        <taxon>Brassicaceae</taxon>
        <taxon>Camelineae</taxon>
        <taxon>Camelina</taxon>
    </lineage>
</organism>
<dbReference type="PANTHER" id="PTHR32227">
    <property type="entry name" value="GLUCAN ENDO-1,3-BETA-GLUCOSIDASE BG1-RELATED-RELATED"/>
    <property type="match status" value="1"/>
</dbReference>